<reference evidence="1 2" key="1">
    <citation type="journal article" date="2018" name="Aquat. Microb. Ecol.">
        <title>Gammaproteobacterial methanotrophs dominate.</title>
        <authorList>
            <person name="Rissanen A.J."/>
            <person name="Saarenheimo J."/>
            <person name="Tiirola M."/>
            <person name="Peura S."/>
            <person name="Aalto S.L."/>
            <person name="Karvinen A."/>
            <person name="Nykanen H."/>
        </authorList>
    </citation>
    <scope>NUCLEOTIDE SEQUENCE [LARGE SCALE GENOMIC DNA]</scope>
    <source>
        <strain evidence="1">AMbin10</strain>
    </source>
</reference>
<name>A0A2W4QVA4_9GAMM</name>
<protein>
    <submittedName>
        <fullName evidence="1">Uncharacterized protein</fullName>
    </submittedName>
</protein>
<proteinExistence type="predicted"/>
<dbReference type="EMBL" id="QJPH01000508">
    <property type="protein sequence ID" value="PZN71798.1"/>
    <property type="molecule type" value="Genomic_DNA"/>
</dbReference>
<accession>A0A2W4QVA4</accession>
<sequence>MAIKSDAGVQGLPCEGMCRQGKPCTPCIIQIPPDSYNIFANIVRDHLFWHRTADLKAKLVLGAPNGNAKHQLGKGIGEGFVRKHQF</sequence>
<evidence type="ECO:0000313" key="2">
    <source>
        <dbReference type="Proteomes" id="UP000249396"/>
    </source>
</evidence>
<organism evidence="1 2">
    <name type="scientific">Candidatus Methylumidiphilus alinenensis</name>
    <dbReference type="NCBI Taxonomy" id="2202197"/>
    <lineage>
        <taxon>Bacteria</taxon>
        <taxon>Pseudomonadati</taxon>
        <taxon>Pseudomonadota</taxon>
        <taxon>Gammaproteobacteria</taxon>
        <taxon>Methylococcales</taxon>
        <taxon>Candidatus Methylumidiphilus</taxon>
    </lineage>
</organism>
<gene>
    <name evidence="1" type="ORF">DM484_25525</name>
</gene>
<dbReference type="Proteomes" id="UP000249396">
    <property type="component" value="Unassembled WGS sequence"/>
</dbReference>
<dbReference type="AlphaFoldDB" id="A0A2W4QVA4"/>
<comment type="caution">
    <text evidence="1">The sequence shown here is derived from an EMBL/GenBank/DDBJ whole genome shotgun (WGS) entry which is preliminary data.</text>
</comment>
<evidence type="ECO:0000313" key="1">
    <source>
        <dbReference type="EMBL" id="PZN71798.1"/>
    </source>
</evidence>